<feature type="region of interest" description="Disordered" evidence="1">
    <location>
        <begin position="34"/>
        <end position="60"/>
    </location>
</feature>
<reference evidence="3 4" key="1">
    <citation type="submission" date="2019-02" db="EMBL/GenBank/DDBJ databases">
        <title>Deep-cultivation of Planctomycetes and their phenomic and genomic characterization uncovers novel biology.</title>
        <authorList>
            <person name="Wiegand S."/>
            <person name="Jogler M."/>
            <person name="Boedeker C."/>
            <person name="Pinto D."/>
            <person name="Vollmers J."/>
            <person name="Rivas-Marin E."/>
            <person name="Kohn T."/>
            <person name="Peeters S.H."/>
            <person name="Heuer A."/>
            <person name="Rast P."/>
            <person name="Oberbeckmann S."/>
            <person name="Bunk B."/>
            <person name="Jeske O."/>
            <person name="Meyerdierks A."/>
            <person name="Storesund J.E."/>
            <person name="Kallscheuer N."/>
            <person name="Luecker S."/>
            <person name="Lage O.M."/>
            <person name="Pohl T."/>
            <person name="Merkel B.J."/>
            <person name="Hornburger P."/>
            <person name="Mueller R.-W."/>
            <person name="Bruemmer F."/>
            <person name="Labrenz M."/>
            <person name="Spormann A.M."/>
            <person name="Op den Camp H."/>
            <person name="Overmann J."/>
            <person name="Amann R."/>
            <person name="Jetten M.S.M."/>
            <person name="Mascher T."/>
            <person name="Medema M.H."/>
            <person name="Devos D.P."/>
            <person name="Kaster A.-K."/>
            <person name="Ovreas L."/>
            <person name="Rohde M."/>
            <person name="Galperin M.Y."/>
            <person name="Jogler C."/>
        </authorList>
    </citation>
    <scope>NUCLEOTIDE SEQUENCE [LARGE SCALE GENOMIC DNA]</scope>
    <source>
        <strain evidence="3 4">V22</strain>
    </source>
</reference>
<dbReference type="AlphaFoldDB" id="A0A517TE04"/>
<proteinExistence type="predicted"/>
<sequence precursor="true">MSFCTTLSRLTFASALCFCLLIIPGCGSENSGGSSALSDSGDDVKPVVKPEGGAGGSKTPLVFASQKKATDIEGTWQFVFYRELQGKSGGMEGVDVNGGYITFKKTDDGYEATDLRPARILQGLNFEGAELTDSTVTIKFEMTPPAQEGESEDAEKAEPIPIRFDGQLNEDGTIGGSFYFPLTGIDLAMLKPVPDGKEVTAEDLEGFVIGRARGRGAAQEAFVSGSPYDDYIRLTPENRGLVAFFQSMGKAFNNSVNWSGVDKEKLDELAQVHIVNAGYWGDRAQMLARLQIARSLLSQGHEIELGEKYLAEAKEDLTDEQWEVWSKVIEQEREYGKRMLARREASKALREMRGGDADEASEKLATILKSYPTDAVVLMRVAEAAELKGDTEGAIDSYAKLLALPGLARELDSSDEANELGYKPPSGRLATLWVRSGKKRNDLQDHLQKVYEESVYDFVTDASVPATPEEGRTVLTELFTGQGCPPCVAADVATGALESIMPQSELIVLRYHLHIPAPDPMANKDADERSEYYGIRGTPSVFIDGKRPEFPVAGGYTQALEEFQNLKEAVSKAGEKPSGITLDVAASAAGEVVHISARAKADKDFPESARLRLVLVEREVDMQSMNGIRAQHMIVRGMPGGSGGAGGDGDTIIMELSQSMTGLKESLNAYLTEFEESISQGGNYFKFVQRNLELDDLALVAFVQDDDTQEILEATIVPIDGTIKWGDEEAETKEESKPEGPSLGLPQESKPAEEPAEEGSASE</sequence>
<feature type="signal peptide" evidence="2">
    <location>
        <begin position="1"/>
        <end position="28"/>
    </location>
</feature>
<evidence type="ECO:0000313" key="4">
    <source>
        <dbReference type="Proteomes" id="UP000319976"/>
    </source>
</evidence>
<dbReference type="InterPro" id="IPR036249">
    <property type="entry name" value="Thioredoxin-like_sf"/>
</dbReference>
<dbReference type="Gene3D" id="1.25.40.10">
    <property type="entry name" value="Tetratricopeptide repeat domain"/>
    <property type="match status" value="1"/>
</dbReference>
<gene>
    <name evidence="3" type="ORF">V22_38620</name>
</gene>
<dbReference type="RefSeq" id="WP_197439750.1">
    <property type="nucleotide sequence ID" value="NZ_CP036316.1"/>
</dbReference>
<dbReference type="InterPro" id="IPR010634">
    <property type="entry name" value="DUF1223"/>
</dbReference>
<evidence type="ECO:0000313" key="3">
    <source>
        <dbReference type="EMBL" id="QDT66592.1"/>
    </source>
</evidence>
<keyword evidence="2" id="KW-0732">Signal</keyword>
<feature type="chain" id="PRO_5021717855" description="Thioredoxin domain-containing protein" evidence="2">
    <location>
        <begin position="29"/>
        <end position="763"/>
    </location>
</feature>
<dbReference type="Proteomes" id="UP000319976">
    <property type="component" value="Chromosome"/>
</dbReference>
<dbReference type="Pfam" id="PF06764">
    <property type="entry name" value="DUF1223"/>
    <property type="match status" value="1"/>
</dbReference>
<dbReference type="SUPFAM" id="SSF52833">
    <property type="entry name" value="Thioredoxin-like"/>
    <property type="match status" value="1"/>
</dbReference>
<accession>A0A517TE04</accession>
<evidence type="ECO:0000256" key="1">
    <source>
        <dbReference type="SAM" id="MobiDB-lite"/>
    </source>
</evidence>
<feature type="region of interest" description="Disordered" evidence="1">
    <location>
        <begin position="723"/>
        <end position="763"/>
    </location>
</feature>
<keyword evidence="4" id="KW-1185">Reference proteome</keyword>
<dbReference type="KEGG" id="chya:V22_38620"/>
<name>A0A517TE04_9PLAN</name>
<organism evidence="3 4">
    <name type="scientific">Calycomorphotria hydatis</name>
    <dbReference type="NCBI Taxonomy" id="2528027"/>
    <lineage>
        <taxon>Bacteria</taxon>
        <taxon>Pseudomonadati</taxon>
        <taxon>Planctomycetota</taxon>
        <taxon>Planctomycetia</taxon>
        <taxon>Planctomycetales</taxon>
        <taxon>Planctomycetaceae</taxon>
        <taxon>Calycomorphotria</taxon>
    </lineage>
</organism>
<evidence type="ECO:0000256" key="2">
    <source>
        <dbReference type="SAM" id="SignalP"/>
    </source>
</evidence>
<dbReference type="EMBL" id="CP036316">
    <property type="protein sequence ID" value="QDT66592.1"/>
    <property type="molecule type" value="Genomic_DNA"/>
</dbReference>
<protein>
    <recommendedName>
        <fullName evidence="5">Thioredoxin domain-containing protein</fullName>
    </recommendedName>
</protein>
<dbReference type="InterPro" id="IPR011990">
    <property type="entry name" value="TPR-like_helical_dom_sf"/>
</dbReference>
<evidence type="ECO:0008006" key="5">
    <source>
        <dbReference type="Google" id="ProtNLM"/>
    </source>
</evidence>